<dbReference type="Proteomes" id="UP000002407">
    <property type="component" value="Chromosome"/>
</dbReference>
<keyword evidence="2" id="KW-1185">Reference proteome</keyword>
<dbReference type="RefSeq" id="WP_012109399.1">
    <property type="nucleotide sequence ID" value="NC_009714.1"/>
</dbReference>
<evidence type="ECO:0000313" key="1">
    <source>
        <dbReference type="EMBL" id="ABS51390.1"/>
    </source>
</evidence>
<organism evidence="1 2">
    <name type="scientific">Campylobacter hominis (strain ATCC BAA-381 / DSM 21671 / CCUG 45161 / LMG 19568 / NCTC 13146 / CH001A)</name>
    <dbReference type="NCBI Taxonomy" id="360107"/>
    <lineage>
        <taxon>Bacteria</taxon>
        <taxon>Pseudomonadati</taxon>
        <taxon>Campylobacterota</taxon>
        <taxon>Epsilonproteobacteria</taxon>
        <taxon>Campylobacterales</taxon>
        <taxon>Campylobacteraceae</taxon>
        <taxon>Campylobacter</taxon>
    </lineage>
</organism>
<reference evidence="2" key="1">
    <citation type="submission" date="2007-07" db="EMBL/GenBank/DDBJ databases">
        <title>Complete genome sequence of Campylobacter hominis ATCC BAA-381, a commensal isolated from the human gastrointestinal tract.</title>
        <authorList>
            <person name="Fouts D.E."/>
            <person name="Mongodin E.F."/>
            <person name="Puiu D."/>
            <person name="Sebastian Y."/>
            <person name="Miller W.G."/>
            <person name="Mandrell R.E."/>
            <person name="Nelson K.E."/>
        </authorList>
    </citation>
    <scope>NUCLEOTIDE SEQUENCE [LARGE SCALE GENOMIC DNA]</scope>
    <source>
        <strain evidence="2">ATCC BAA-381 / LMG 19568 / NCTC 13146 / CH001A</strain>
    </source>
</reference>
<proteinExistence type="predicted"/>
<evidence type="ECO:0000313" key="2">
    <source>
        <dbReference type="Proteomes" id="UP000002407"/>
    </source>
</evidence>
<sequence>MNYFVSKVNNDDFDDKKYWHYIKRKNTKNDKTAKGDIVFCYDIKNKNFAYAVEFIGESKKSDRDDFCFMRKIKKLKLTFNKKSKNNLYTLFNKIVKTKSGKEKIFFDIFKYWQDITILSETKKYKQEKSELSEILLSSIE</sequence>
<name>A7I3K3_CAMHC</name>
<dbReference type="HOGENOM" id="CLU_1831429_0_0_7"/>
<dbReference type="KEGG" id="cha:CHAB381_1564"/>
<dbReference type="EMBL" id="CP000776">
    <property type="protein sequence ID" value="ABS51390.1"/>
    <property type="molecule type" value="Genomic_DNA"/>
</dbReference>
<dbReference type="AlphaFoldDB" id="A7I3K3"/>
<protein>
    <submittedName>
        <fullName evidence="1">Uncharacterized protein</fullName>
    </submittedName>
</protein>
<gene>
    <name evidence="1" type="ordered locus">CHAB381_1564</name>
</gene>
<accession>A7I3K3</accession>